<protein>
    <submittedName>
        <fullName evidence="2">Uncharacterized protein</fullName>
    </submittedName>
</protein>
<feature type="region of interest" description="Disordered" evidence="1">
    <location>
        <begin position="90"/>
        <end position="124"/>
    </location>
</feature>
<dbReference type="EMBL" id="CP012159">
    <property type="protein sequence ID" value="AKT44099.1"/>
    <property type="molecule type" value="Genomic_DNA"/>
</dbReference>
<gene>
    <name evidence="2" type="ORF">CMC5_083390</name>
</gene>
<keyword evidence="3" id="KW-1185">Reference proteome</keyword>
<dbReference type="InterPro" id="IPR015943">
    <property type="entry name" value="WD40/YVTN_repeat-like_dom_sf"/>
</dbReference>
<dbReference type="PANTHER" id="PTHR47197">
    <property type="entry name" value="PROTEIN NIRF"/>
    <property type="match status" value="1"/>
</dbReference>
<feature type="compositionally biased region" description="Polar residues" evidence="1">
    <location>
        <begin position="1"/>
        <end position="17"/>
    </location>
</feature>
<evidence type="ECO:0000256" key="1">
    <source>
        <dbReference type="SAM" id="MobiDB-lite"/>
    </source>
</evidence>
<evidence type="ECO:0000313" key="2">
    <source>
        <dbReference type="EMBL" id="AKT44099.1"/>
    </source>
</evidence>
<dbReference type="OrthoDB" id="5483388at2"/>
<proteinExistence type="predicted"/>
<dbReference type="STRING" id="52.CMC5_083390"/>
<dbReference type="InterPro" id="IPR051200">
    <property type="entry name" value="Host-pathogen_enzymatic-act"/>
</dbReference>
<dbReference type="InterPro" id="IPR011048">
    <property type="entry name" value="Haem_d1_sf"/>
</dbReference>
<dbReference type="KEGG" id="ccro:CMC5_083390"/>
<accession>A0A0K1ETJ2</accession>
<evidence type="ECO:0000313" key="3">
    <source>
        <dbReference type="Proteomes" id="UP000067626"/>
    </source>
</evidence>
<reference evidence="2 3" key="1">
    <citation type="submission" date="2015-07" db="EMBL/GenBank/DDBJ databases">
        <title>Genome analysis of myxobacterium Chondromyces crocatus Cm c5 reveals a high potential for natural compound synthesis and the genetic basis for the loss of fruiting body formation.</title>
        <authorList>
            <person name="Zaburannyi N."/>
            <person name="Bunk B."/>
            <person name="Maier J."/>
            <person name="Overmann J."/>
            <person name="Mueller R."/>
        </authorList>
    </citation>
    <scope>NUCLEOTIDE SEQUENCE [LARGE SCALE GENOMIC DNA]</scope>
    <source>
        <strain evidence="2 3">Cm c5</strain>
    </source>
</reference>
<organism evidence="2 3">
    <name type="scientific">Chondromyces crocatus</name>
    <dbReference type="NCBI Taxonomy" id="52"/>
    <lineage>
        <taxon>Bacteria</taxon>
        <taxon>Pseudomonadati</taxon>
        <taxon>Myxococcota</taxon>
        <taxon>Polyangia</taxon>
        <taxon>Polyangiales</taxon>
        <taxon>Polyangiaceae</taxon>
        <taxon>Chondromyces</taxon>
    </lineage>
</organism>
<feature type="region of interest" description="Disordered" evidence="1">
    <location>
        <begin position="1"/>
        <end position="31"/>
    </location>
</feature>
<dbReference type="Proteomes" id="UP000067626">
    <property type="component" value="Chromosome"/>
</dbReference>
<dbReference type="RefSeq" id="WP_156339258.1">
    <property type="nucleotide sequence ID" value="NZ_CP012159.1"/>
</dbReference>
<dbReference type="SUPFAM" id="SSF51004">
    <property type="entry name" value="C-terminal (heme d1) domain of cytochrome cd1-nitrite reductase"/>
    <property type="match status" value="2"/>
</dbReference>
<sequence>MGDPVSDNQSMSGSATAQPGPVSDPRIPCPSCKAPIIEGARKCRACKAWLGGQQPSTSPTPRRTGRVTVTVLATVVAATLALLGKNESSVGEAPPLTVLQPEGSAPPTAPRPGSIGPDEADQAEPSLPLAVKVDERWKVVREFRVGDFHPLDVAFNPSGASVYVSGDDASLREYKLKNGDLLHKASVPAQGDHIRVLFDRYVAVLRHEDAARIPVMDTTAWDRDPVLLEVGRNPDDIVALPDGKSVVATSGKSKRVTRFELPTGARVANITLPHGSGQLYVVQANGRTHIGALGGLMHGNRPAGAWLDLFDPEETPFGATRRSIPAGRDPRAGAVSMDGGSLLFPDRMSNTAFYMSVTGVTQSHQLTVSGGPTRAFLLDDDRYGITLNADARTASVLDLATSKSVIGTLPLRGVPCGGVTSPDRKTLFVALGGEERPPTGSGVDIISGDPPKVVASIPTGRGACAVAVSKDGRKAAVASYHDRSIIIIEL</sequence>
<dbReference type="AlphaFoldDB" id="A0A0K1ETJ2"/>
<name>A0A0K1ETJ2_CHOCO</name>
<dbReference type="Gene3D" id="2.130.10.10">
    <property type="entry name" value="YVTN repeat-like/Quinoprotein amine dehydrogenase"/>
    <property type="match status" value="2"/>
</dbReference>
<dbReference type="PANTHER" id="PTHR47197:SF3">
    <property type="entry name" value="DIHYDRO-HEME D1 DEHYDROGENASE"/>
    <property type="match status" value="1"/>
</dbReference>